<dbReference type="AlphaFoldDB" id="Q84Z27"/>
<gene>
    <name evidence="2" type="ORF">OSJNBa0036M16.115</name>
    <name evidence="3" type="ORF">P0650C03.30</name>
</gene>
<evidence type="ECO:0000313" key="4">
    <source>
        <dbReference type="Proteomes" id="UP000000763"/>
    </source>
</evidence>
<name>Q84Z27_ORYSJ</name>
<reference evidence="2" key="1">
    <citation type="submission" date="2002-04" db="EMBL/GenBank/DDBJ databases">
        <title>Oryza sativa nipponbare(GA3) genomic DNA, chromosome 7, BAC clone:OSJNBa0036M16.</title>
        <authorList>
            <person name="Sasaki T."/>
            <person name="Matsumoto T."/>
            <person name="Katayose Y."/>
        </authorList>
    </citation>
    <scope>NUCLEOTIDE SEQUENCE</scope>
</reference>
<reference evidence="3" key="2">
    <citation type="submission" date="2002-05" db="EMBL/GenBank/DDBJ databases">
        <title>Oryza sativa nipponbare(GA3) genomic DNA, chromosome 7, PAC clone:P0650C03.</title>
        <authorList>
            <person name="Sasaki T."/>
            <person name="Matsumoto T."/>
            <person name="Katayose Y."/>
        </authorList>
    </citation>
    <scope>NUCLEOTIDE SEQUENCE</scope>
</reference>
<sequence>MSVVVNGEWRADLVVVVANPSSPLEVACHATGSISLLSLSLSLVAGSSPEAVCRAATPLPPLVAVAGSSPSHRCCGVVAESSLSWGRRRGGVIAGHRLLPTTRARGETVKYGVVAVSMGHSPSHALCNASPGSVSQQKSGEERVP</sequence>
<proteinExistence type="predicted"/>
<evidence type="ECO:0000313" key="2">
    <source>
        <dbReference type="EMBL" id="BAC56023.1"/>
    </source>
</evidence>
<protein>
    <submittedName>
        <fullName evidence="2">Uncharacterized protein</fullName>
    </submittedName>
</protein>
<dbReference type="Proteomes" id="UP000000763">
    <property type="component" value="Chromosome 7"/>
</dbReference>
<feature type="region of interest" description="Disordered" evidence="1">
    <location>
        <begin position="126"/>
        <end position="145"/>
    </location>
</feature>
<accession>Q84Z27</accession>
<dbReference type="EMBL" id="AP005320">
    <property type="protein sequence ID" value="BAD31324.1"/>
    <property type="molecule type" value="Genomic_DNA"/>
</dbReference>
<organism evidence="2 4">
    <name type="scientific">Oryza sativa subsp. japonica</name>
    <name type="common">Rice</name>
    <dbReference type="NCBI Taxonomy" id="39947"/>
    <lineage>
        <taxon>Eukaryota</taxon>
        <taxon>Viridiplantae</taxon>
        <taxon>Streptophyta</taxon>
        <taxon>Embryophyta</taxon>
        <taxon>Tracheophyta</taxon>
        <taxon>Spermatophyta</taxon>
        <taxon>Magnoliopsida</taxon>
        <taxon>Liliopsida</taxon>
        <taxon>Poales</taxon>
        <taxon>Poaceae</taxon>
        <taxon>BOP clade</taxon>
        <taxon>Oryzoideae</taxon>
        <taxon>Oryzeae</taxon>
        <taxon>Oryzinae</taxon>
        <taxon>Oryza</taxon>
        <taxon>Oryza sativa</taxon>
    </lineage>
</organism>
<evidence type="ECO:0000256" key="1">
    <source>
        <dbReference type="SAM" id="MobiDB-lite"/>
    </source>
</evidence>
<evidence type="ECO:0000313" key="3">
    <source>
        <dbReference type="EMBL" id="BAD31324.1"/>
    </source>
</evidence>
<reference evidence="4" key="3">
    <citation type="journal article" date="2005" name="Nature">
        <title>The map-based sequence of the rice genome.</title>
        <authorList>
            <consortium name="International rice genome sequencing project (IRGSP)"/>
            <person name="Matsumoto T."/>
            <person name="Wu J."/>
            <person name="Kanamori H."/>
            <person name="Katayose Y."/>
            <person name="Fujisawa M."/>
            <person name="Namiki N."/>
            <person name="Mizuno H."/>
            <person name="Yamamoto K."/>
            <person name="Antonio B.A."/>
            <person name="Baba T."/>
            <person name="Sakata K."/>
            <person name="Nagamura Y."/>
            <person name="Aoki H."/>
            <person name="Arikawa K."/>
            <person name="Arita K."/>
            <person name="Bito T."/>
            <person name="Chiden Y."/>
            <person name="Fujitsuka N."/>
            <person name="Fukunaka R."/>
            <person name="Hamada M."/>
            <person name="Harada C."/>
            <person name="Hayashi A."/>
            <person name="Hijishita S."/>
            <person name="Honda M."/>
            <person name="Hosokawa S."/>
            <person name="Ichikawa Y."/>
            <person name="Idonuma A."/>
            <person name="Iijima M."/>
            <person name="Ikeda M."/>
            <person name="Ikeno M."/>
            <person name="Ito K."/>
            <person name="Ito S."/>
            <person name="Ito T."/>
            <person name="Ito Y."/>
            <person name="Ito Y."/>
            <person name="Iwabuchi A."/>
            <person name="Kamiya K."/>
            <person name="Karasawa W."/>
            <person name="Kurita K."/>
            <person name="Katagiri S."/>
            <person name="Kikuta A."/>
            <person name="Kobayashi H."/>
            <person name="Kobayashi N."/>
            <person name="Machita K."/>
            <person name="Maehara T."/>
            <person name="Masukawa M."/>
            <person name="Mizubayashi T."/>
            <person name="Mukai Y."/>
            <person name="Nagasaki H."/>
            <person name="Nagata Y."/>
            <person name="Naito S."/>
            <person name="Nakashima M."/>
            <person name="Nakama Y."/>
            <person name="Nakamichi Y."/>
            <person name="Nakamura M."/>
            <person name="Meguro A."/>
            <person name="Negishi M."/>
            <person name="Ohta I."/>
            <person name="Ohta T."/>
            <person name="Okamoto M."/>
            <person name="Ono N."/>
            <person name="Saji S."/>
            <person name="Sakaguchi M."/>
            <person name="Sakai K."/>
            <person name="Shibata M."/>
            <person name="Shimokawa T."/>
            <person name="Song J."/>
            <person name="Takazaki Y."/>
            <person name="Terasawa K."/>
            <person name="Tsugane M."/>
            <person name="Tsuji K."/>
            <person name="Ueda S."/>
            <person name="Waki K."/>
            <person name="Yamagata H."/>
            <person name="Yamamoto M."/>
            <person name="Yamamoto S."/>
            <person name="Yamane H."/>
            <person name="Yoshiki S."/>
            <person name="Yoshihara R."/>
            <person name="Yukawa K."/>
            <person name="Zhong H."/>
            <person name="Yano M."/>
            <person name="Yuan Q."/>
            <person name="Ouyang S."/>
            <person name="Liu J."/>
            <person name="Jones K.M."/>
            <person name="Gansberger K."/>
            <person name="Moffat K."/>
            <person name="Hill J."/>
            <person name="Bera J."/>
            <person name="Fadrosh D."/>
            <person name="Jin S."/>
            <person name="Johri S."/>
            <person name="Kim M."/>
            <person name="Overton L."/>
            <person name="Reardon M."/>
            <person name="Tsitrin T."/>
            <person name="Vuong H."/>
            <person name="Weaver B."/>
            <person name="Ciecko A."/>
            <person name="Tallon L."/>
            <person name="Jackson J."/>
            <person name="Pai G."/>
            <person name="Aken S.V."/>
            <person name="Utterback T."/>
            <person name="Reidmuller S."/>
            <person name="Feldblyum T."/>
            <person name="Hsiao J."/>
            <person name="Zismann V."/>
            <person name="Iobst S."/>
            <person name="de Vazeille A.R."/>
            <person name="Buell C.R."/>
            <person name="Ying K."/>
            <person name="Li Y."/>
            <person name="Lu T."/>
            <person name="Huang Y."/>
            <person name="Zhao Q."/>
            <person name="Feng Q."/>
            <person name="Zhang L."/>
            <person name="Zhu J."/>
            <person name="Weng Q."/>
            <person name="Mu J."/>
            <person name="Lu Y."/>
            <person name="Fan D."/>
            <person name="Liu Y."/>
            <person name="Guan J."/>
            <person name="Zhang Y."/>
            <person name="Yu S."/>
            <person name="Liu X."/>
            <person name="Zhang Y."/>
            <person name="Hong G."/>
            <person name="Han B."/>
            <person name="Choisne N."/>
            <person name="Demange N."/>
            <person name="Orjeda G."/>
            <person name="Samain S."/>
            <person name="Cattolico L."/>
            <person name="Pelletier E."/>
            <person name="Couloux A."/>
            <person name="Segurens B."/>
            <person name="Wincker P."/>
            <person name="D'Hont A."/>
            <person name="Scarpelli C."/>
            <person name="Weissenbach J."/>
            <person name="Salanoubat M."/>
            <person name="Quetier F."/>
            <person name="Yu Y."/>
            <person name="Kim H.R."/>
            <person name="Rambo T."/>
            <person name="Currie J."/>
            <person name="Collura K."/>
            <person name="Luo M."/>
            <person name="Yang T."/>
            <person name="Ammiraju J.S.S."/>
            <person name="Engler F."/>
            <person name="Soderlund C."/>
            <person name="Wing R.A."/>
            <person name="Palmer L.E."/>
            <person name="de la Bastide M."/>
            <person name="Spiegel L."/>
            <person name="Nascimento L."/>
            <person name="Zutavern T."/>
            <person name="O'Shaughnessy A."/>
            <person name="Dike S."/>
            <person name="Dedhia N."/>
            <person name="Preston R."/>
            <person name="Balija V."/>
            <person name="McCombie W.R."/>
            <person name="Chow T."/>
            <person name="Chen H."/>
            <person name="Chung M."/>
            <person name="Chen C."/>
            <person name="Shaw J."/>
            <person name="Wu H."/>
            <person name="Hsiao K."/>
            <person name="Chao Y."/>
            <person name="Chu M."/>
            <person name="Cheng C."/>
            <person name="Hour A."/>
            <person name="Lee P."/>
            <person name="Lin S."/>
            <person name="Lin Y."/>
            <person name="Liou J."/>
            <person name="Liu S."/>
            <person name="Hsing Y."/>
            <person name="Raghuvanshi S."/>
            <person name="Mohanty A."/>
            <person name="Bharti A.K."/>
            <person name="Gaur A."/>
            <person name="Gupta V."/>
            <person name="Kumar D."/>
            <person name="Ravi V."/>
            <person name="Vij S."/>
            <person name="Kapur A."/>
            <person name="Khurana P."/>
            <person name="Khurana P."/>
            <person name="Khurana J.P."/>
            <person name="Tyagi A.K."/>
            <person name="Gaikwad K."/>
            <person name="Singh A."/>
            <person name="Dalal V."/>
            <person name="Srivastava S."/>
            <person name="Dixit A."/>
            <person name="Pal A.K."/>
            <person name="Ghazi I.A."/>
            <person name="Yadav M."/>
            <person name="Pandit A."/>
            <person name="Bhargava A."/>
            <person name="Sureshbabu K."/>
            <person name="Batra K."/>
            <person name="Sharma T.R."/>
            <person name="Mohapatra T."/>
            <person name="Singh N.K."/>
            <person name="Messing J."/>
            <person name="Nelson A.B."/>
            <person name="Fuks G."/>
            <person name="Kavchok S."/>
            <person name="Keizer G."/>
            <person name="Linton E."/>
            <person name="Llaca V."/>
            <person name="Song R."/>
            <person name="Tanyolac B."/>
            <person name="Young S."/>
            <person name="Ho-Il K."/>
            <person name="Hahn J.H."/>
            <person name="Sangsakoo G."/>
            <person name="Vanavichit A."/>
            <person name="de Mattos Luiz.A.T."/>
            <person name="Zimmer P.D."/>
            <person name="Malone G."/>
            <person name="Dellagostin O."/>
            <person name="de Oliveira A.C."/>
            <person name="Bevan M."/>
            <person name="Bancroft I."/>
            <person name="Minx P."/>
            <person name="Cordum H."/>
            <person name="Wilson R."/>
            <person name="Cheng Z."/>
            <person name="Jin W."/>
            <person name="Jiang J."/>
            <person name="Leong S.A."/>
            <person name="Iwama H."/>
            <person name="Gojobori T."/>
            <person name="Itoh T."/>
            <person name="Niimura Y."/>
            <person name="Fujii Y."/>
            <person name="Habara T."/>
            <person name="Sakai H."/>
            <person name="Sato Y."/>
            <person name="Wilson G."/>
            <person name="Kumar K."/>
            <person name="McCouch S."/>
            <person name="Juretic N."/>
            <person name="Hoen D."/>
            <person name="Wright S."/>
            <person name="Bruskiewich R."/>
            <person name="Bureau T."/>
            <person name="Miyao A."/>
            <person name="Hirochika H."/>
            <person name="Nishikawa T."/>
            <person name="Kadowaki K."/>
            <person name="Sugiura M."/>
            <person name="Burr B."/>
            <person name="Sasaki T."/>
        </authorList>
    </citation>
    <scope>NUCLEOTIDE SEQUENCE [LARGE SCALE GENOMIC DNA]</scope>
    <source>
        <strain evidence="4">cv. Nipponbare</strain>
    </source>
</reference>
<dbReference type="EMBL" id="AP005103">
    <property type="protein sequence ID" value="BAC56023.1"/>
    <property type="molecule type" value="Genomic_DNA"/>
</dbReference>
<reference evidence="4" key="4">
    <citation type="journal article" date="2008" name="Nucleic Acids Res.">
        <title>The rice annotation project database (RAP-DB): 2008 update.</title>
        <authorList>
            <consortium name="The rice annotation project (RAP)"/>
        </authorList>
    </citation>
    <scope>GENOME REANNOTATION</scope>
    <source>
        <strain evidence="4">cv. Nipponbare</strain>
    </source>
</reference>